<reference evidence="3" key="1">
    <citation type="submission" date="2023-06" db="EMBL/GenBank/DDBJ databases">
        <authorList>
            <person name="Kurt Z."/>
        </authorList>
    </citation>
    <scope>NUCLEOTIDE SEQUENCE</scope>
</reference>
<name>A0AA86NQI6_9EUKA</name>
<dbReference type="PANTHER" id="PTHR12411">
    <property type="entry name" value="CYSTEINE PROTEASE FAMILY C1-RELATED"/>
    <property type="match status" value="1"/>
</dbReference>
<proteinExistence type="inferred from homology"/>
<dbReference type="Proteomes" id="UP001642409">
    <property type="component" value="Unassembled WGS sequence"/>
</dbReference>
<dbReference type="GO" id="GO:0006508">
    <property type="term" value="P:proteolysis"/>
    <property type="evidence" value="ECO:0007669"/>
    <property type="project" value="InterPro"/>
</dbReference>
<evidence type="ECO:0000313" key="5">
    <source>
        <dbReference type="Proteomes" id="UP001642409"/>
    </source>
</evidence>
<sequence length="279" mass="31482">MLLTQILSQQFNKQAVVELLKNIPGMTWTPAVNEHHRNMRASFNVRKSFNTLPQFNQIITVPQAFSWLDEKPECLKVRDHGDCCSSLAFQAVGQFSDNRCISKFDKTRIYYSEQYHISCDTIDLGCDGGYLAQGVLFIKQNGIPTSQCVSYKSGTTGLPGKCPTTCDDGSEIQLVKSQNYFYVGGEEGIKAALSQGTVYTYFQVYEDFMYYVDGIYRHQYGDPVTGIVVSIVGYGEEEGVPYWIVRNSLGASWGENGYFRVIRGRNECEIEVEAYIQIV</sequence>
<accession>A0AA86NQI6</accession>
<evidence type="ECO:0000313" key="4">
    <source>
        <dbReference type="EMBL" id="CAL6023181.1"/>
    </source>
</evidence>
<evidence type="ECO:0000313" key="3">
    <source>
        <dbReference type="EMBL" id="CAI9923993.1"/>
    </source>
</evidence>
<protein>
    <submittedName>
        <fullName evidence="3">Cathepsin B</fullName>
    </submittedName>
    <submittedName>
        <fullName evidence="4">Cathepsin_B</fullName>
    </submittedName>
</protein>
<dbReference type="Pfam" id="PF00112">
    <property type="entry name" value="Peptidase_C1"/>
    <property type="match status" value="1"/>
</dbReference>
<dbReference type="InterPro" id="IPR013128">
    <property type="entry name" value="Peptidase_C1A"/>
</dbReference>
<dbReference type="EMBL" id="CAXDID020000093">
    <property type="protein sequence ID" value="CAL6023181.1"/>
    <property type="molecule type" value="Genomic_DNA"/>
</dbReference>
<comment type="similarity">
    <text evidence="1">Belongs to the peptidase C1 family.</text>
</comment>
<gene>
    <name evidence="3" type="ORF">HINF_LOCUS11638</name>
    <name evidence="4" type="ORF">HINF_LOCUS29006</name>
</gene>
<evidence type="ECO:0000256" key="1">
    <source>
        <dbReference type="ARBA" id="ARBA00008455"/>
    </source>
</evidence>
<dbReference type="InterPro" id="IPR038765">
    <property type="entry name" value="Papain-like_cys_pep_sf"/>
</dbReference>
<organism evidence="3">
    <name type="scientific">Hexamita inflata</name>
    <dbReference type="NCBI Taxonomy" id="28002"/>
    <lineage>
        <taxon>Eukaryota</taxon>
        <taxon>Metamonada</taxon>
        <taxon>Diplomonadida</taxon>
        <taxon>Hexamitidae</taxon>
        <taxon>Hexamitinae</taxon>
        <taxon>Hexamita</taxon>
    </lineage>
</organism>
<keyword evidence="5" id="KW-1185">Reference proteome</keyword>
<dbReference type="SUPFAM" id="SSF54001">
    <property type="entry name" value="Cysteine proteinases"/>
    <property type="match status" value="1"/>
</dbReference>
<dbReference type="Gene3D" id="3.90.70.10">
    <property type="entry name" value="Cysteine proteinases"/>
    <property type="match status" value="1"/>
</dbReference>
<dbReference type="GO" id="GO:0008234">
    <property type="term" value="F:cysteine-type peptidase activity"/>
    <property type="evidence" value="ECO:0007669"/>
    <property type="project" value="InterPro"/>
</dbReference>
<dbReference type="SMART" id="SM00645">
    <property type="entry name" value="Pept_C1"/>
    <property type="match status" value="1"/>
</dbReference>
<dbReference type="AlphaFoldDB" id="A0AA86NQI6"/>
<evidence type="ECO:0000259" key="2">
    <source>
        <dbReference type="SMART" id="SM00645"/>
    </source>
</evidence>
<comment type="caution">
    <text evidence="3">The sequence shown here is derived from an EMBL/GenBank/DDBJ whole genome shotgun (WGS) entry which is preliminary data.</text>
</comment>
<dbReference type="EMBL" id="CATOUU010000302">
    <property type="protein sequence ID" value="CAI9923993.1"/>
    <property type="molecule type" value="Genomic_DNA"/>
</dbReference>
<reference evidence="4 5" key="2">
    <citation type="submission" date="2024-07" db="EMBL/GenBank/DDBJ databases">
        <authorList>
            <person name="Akdeniz Z."/>
        </authorList>
    </citation>
    <scope>NUCLEOTIDE SEQUENCE [LARGE SCALE GENOMIC DNA]</scope>
</reference>
<dbReference type="InterPro" id="IPR000668">
    <property type="entry name" value="Peptidase_C1A_C"/>
</dbReference>
<feature type="domain" description="Peptidase C1A papain C-terminal" evidence="2">
    <location>
        <begin position="61"/>
        <end position="278"/>
    </location>
</feature>